<organism evidence="2 3">
    <name type="scientific">Bambusicola thoracicus</name>
    <name type="common">Chinese bamboo-partridge</name>
    <name type="synonym">Perdix thoracica</name>
    <dbReference type="NCBI Taxonomy" id="9083"/>
    <lineage>
        <taxon>Eukaryota</taxon>
        <taxon>Metazoa</taxon>
        <taxon>Chordata</taxon>
        <taxon>Craniata</taxon>
        <taxon>Vertebrata</taxon>
        <taxon>Euteleostomi</taxon>
        <taxon>Archelosauria</taxon>
        <taxon>Archosauria</taxon>
        <taxon>Dinosauria</taxon>
        <taxon>Saurischia</taxon>
        <taxon>Theropoda</taxon>
        <taxon>Coelurosauria</taxon>
        <taxon>Aves</taxon>
        <taxon>Neognathae</taxon>
        <taxon>Galloanserae</taxon>
        <taxon>Galliformes</taxon>
        <taxon>Phasianidae</taxon>
        <taxon>Perdicinae</taxon>
        <taxon>Bambusicola</taxon>
    </lineage>
</organism>
<keyword evidence="3" id="KW-1185">Reference proteome</keyword>
<gene>
    <name evidence="2" type="ORF">CIB84_000979</name>
</gene>
<accession>A0A2P4TFY4</accession>
<dbReference type="AlphaFoldDB" id="A0A2P4TFY4"/>
<protein>
    <submittedName>
        <fullName evidence="2">Uncharacterized protein</fullName>
    </submittedName>
</protein>
<name>A0A2P4TFY4_BAMTH</name>
<comment type="caution">
    <text evidence="2">The sequence shown here is derived from an EMBL/GenBank/DDBJ whole genome shotgun (WGS) entry which is preliminary data.</text>
</comment>
<evidence type="ECO:0000313" key="2">
    <source>
        <dbReference type="EMBL" id="POI35269.1"/>
    </source>
</evidence>
<evidence type="ECO:0000313" key="3">
    <source>
        <dbReference type="Proteomes" id="UP000237246"/>
    </source>
</evidence>
<dbReference type="EMBL" id="PPHD01000634">
    <property type="protein sequence ID" value="POI35269.1"/>
    <property type="molecule type" value="Genomic_DNA"/>
</dbReference>
<proteinExistence type="predicted"/>
<sequence>MEAGGPTDLWPSLLCCLRMKASGTSCITQQKQHGFSLLRSFKPENSSAFLKTQRQKSDLHSSPQQSGAYDRKCCKLF</sequence>
<dbReference type="Proteomes" id="UP000237246">
    <property type="component" value="Unassembled WGS sequence"/>
</dbReference>
<feature type="region of interest" description="Disordered" evidence="1">
    <location>
        <begin position="48"/>
        <end position="71"/>
    </location>
</feature>
<reference evidence="2 3" key="1">
    <citation type="submission" date="2018-01" db="EMBL/GenBank/DDBJ databases">
        <title>Comparison of the Chinese Bamboo Partridge and Red Junglefowl genome sequences highlights the importance of demography in genome evolution.</title>
        <authorList>
            <person name="Tiley G.P."/>
            <person name="Kimball R.T."/>
            <person name="Braun E.L."/>
            <person name="Burleigh J.G."/>
        </authorList>
    </citation>
    <scope>NUCLEOTIDE SEQUENCE [LARGE SCALE GENOMIC DNA]</scope>
    <source>
        <strain evidence="2">RTK389</strain>
        <tissue evidence="2">Blood</tissue>
    </source>
</reference>
<evidence type="ECO:0000256" key="1">
    <source>
        <dbReference type="SAM" id="MobiDB-lite"/>
    </source>
</evidence>